<evidence type="ECO:0000313" key="2">
    <source>
        <dbReference type="Proteomes" id="UP000195120"/>
    </source>
</evidence>
<proteinExistence type="predicted"/>
<dbReference type="RefSeq" id="WP_086402130.1">
    <property type="nucleotide sequence ID" value="NZ_MOOP01000160.1"/>
</dbReference>
<comment type="caution">
    <text evidence="1">The sequence shown here is derived from an EMBL/GenBank/DDBJ whole genome shotgun (WGS) entry which is preliminary data.</text>
</comment>
<dbReference type="AlphaFoldDB" id="A0A9X6LH54"/>
<dbReference type="Proteomes" id="UP000195120">
    <property type="component" value="Unassembled WGS sequence"/>
</dbReference>
<name>A0A9X6LH54_BACTU</name>
<sequence>MSFFFNRSVLINNPLRIFFLCGSSYKKRATKIELNGSVYEIEDKRKVLQKFLEEAYKDKNFRSIILEDNFMFSNNARRHLNYNHINLKSLKSIELLTSLYSDYVLIVHESFSTAAEIGMFSTSDFINSKLMILTPNVYSVEEDYISGFMKLAYQNKYYPSHNIKTIYYNPGIYNFHVSDQVRKLHTFFIDNEVKGNLARGLSEYLDVLNAKNITFGKKQGIRSEFKNFYQVVDSNKIDVIFNSNDLIAYLIALFNIDAFRVKFIGTVDMSHLMRDNKPNRRKSLFKEGTEIVEKYLKEAIYNTIRTDIPNIENEYDSIENIDSFIKFSISHEVVAFKECISYYLYILYALSYINIADEDTRFSISNNFSPVYEEYKDLVQEVKSTKKLWSGR</sequence>
<organism evidence="1 2">
    <name type="scientific">Bacillus thuringiensis serovar iberica</name>
    <dbReference type="NCBI Taxonomy" id="180866"/>
    <lineage>
        <taxon>Bacteria</taxon>
        <taxon>Bacillati</taxon>
        <taxon>Bacillota</taxon>
        <taxon>Bacilli</taxon>
        <taxon>Bacillales</taxon>
        <taxon>Bacillaceae</taxon>
        <taxon>Bacillus</taxon>
        <taxon>Bacillus cereus group</taxon>
    </lineage>
</organism>
<evidence type="ECO:0000313" key="1">
    <source>
        <dbReference type="EMBL" id="OUB40588.1"/>
    </source>
</evidence>
<accession>A0A9X6LH54</accession>
<reference evidence="1 2" key="1">
    <citation type="submission" date="2016-10" db="EMBL/GenBank/DDBJ databases">
        <title>Comparative genomics of Bacillus thuringiensis reveals a path to pathogens against multiple invertebrate hosts.</title>
        <authorList>
            <person name="Zheng J."/>
            <person name="Gao Q."/>
            <person name="Liu H."/>
            <person name="Peng D."/>
            <person name="Ruan L."/>
            <person name="Sun M."/>
        </authorList>
    </citation>
    <scope>NUCLEOTIDE SEQUENCE [LARGE SCALE GENOMIC DNA]</scope>
    <source>
        <strain evidence="1">BGSC 4BW1</strain>
    </source>
</reference>
<protein>
    <submittedName>
        <fullName evidence="1">Uncharacterized protein</fullName>
    </submittedName>
</protein>
<dbReference type="EMBL" id="MOOP01000160">
    <property type="protein sequence ID" value="OUB40588.1"/>
    <property type="molecule type" value="Genomic_DNA"/>
</dbReference>
<gene>
    <name evidence="1" type="ORF">BK741_30360</name>
</gene>